<sequence length="99" mass="11016">MRYGNRLGQYCNQTVTLERAAGPDEWGASGYEPAVEIKARKEANRKMIRDAEGNTVVSNTTVYSTVEVRPNDKIDGSEVISAGEWIERDGTICGWEAYL</sequence>
<dbReference type="OrthoDB" id="9917490at2"/>
<name>A0A136Q8P6_9FIRM</name>
<organism evidence="1 2">
    <name type="scientific">Christensenella minuta</name>
    <dbReference type="NCBI Taxonomy" id="626937"/>
    <lineage>
        <taxon>Bacteria</taxon>
        <taxon>Bacillati</taxon>
        <taxon>Bacillota</taxon>
        <taxon>Clostridia</taxon>
        <taxon>Christensenellales</taxon>
        <taxon>Christensenellaceae</taxon>
        <taxon>Christensenella</taxon>
    </lineage>
</organism>
<reference evidence="1 2" key="1">
    <citation type="submission" date="2016-02" db="EMBL/GenBank/DDBJ databases">
        <authorList>
            <person name="Wen L."/>
            <person name="He K."/>
            <person name="Yang H."/>
        </authorList>
    </citation>
    <scope>NUCLEOTIDE SEQUENCE [LARGE SCALE GENOMIC DNA]</scope>
    <source>
        <strain evidence="1 2">DSM 22607</strain>
    </source>
</reference>
<dbReference type="Proteomes" id="UP000070366">
    <property type="component" value="Unassembled WGS sequence"/>
</dbReference>
<accession>A0A136Q8P6</accession>
<protein>
    <submittedName>
        <fullName evidence="1">Uncharacterized protein</fullName>
    </submittedName>
</protein>
<evidence type="ECO:0000313" key="2">
    <source>
        <dbReference type="Proteomes" id="UP000070366"/>
    </source>
</evidence>
<dbReference type="AlphaFoldDB" id="A0A136Q8P6"/>
<keyword evidence="2" id="KW-1185">Reference proteome</keyword>
<dbReference type="EMBL" id="LSZW01000006">
    <property type="protein sequence ID" value="KXK67017.1"/>
    <property type="molecule type" value="Genomic_DNA"/>
</dbReference>
<gene>
    <name evidence="1" type="ORF">HMPREF3293_00112</name>
</gene>
<dbReference type="RefSeq" id="WP_066523585.1">
    <property type="nucleotide sequence ID" value="NZ_CABMOF010000023.1"/>
</dbReference>
<dbReference type="STRING" id="626937.HMPREF3293_00112"/>
<proteinExistence type="predicted"/>
<comment type="caution">
    <text evidence="1">The sequence shown here is derived from an EMBL/GenBank/DDBJ whole genome shotgun (WGS) entry which is preliminary data.</text>
</comment>
<dbReference type="KEGG" id="cmiu:B1H56_09555"/>
<evidence type="ECO:0000313" key="1">
    <source>
        <dbReference type="EMBL" id="KXK67017.1"/>
    </source>
</evidence>